<protein>
    <submittedName>
        <fullName evidence="5">Helix-turn-helix domain-containing protein</fullName>
    </submittedName>
</protein>
<sequence>MGDWLIRADVLARGRFTVSPLAETVAALLTLAGAGCQPGREPWLRAHGPAFRELLARDRFAALFVRAALRPRWLPDFLVTPPRPADRTFADELRWLRATPDEAVLAQLAEGADGAPPPSGLRVPGLGERIAALLDQVWTRSVRGDWPRHRRAFEADIISRTQALSSGGWAAALDGLRPGMRWLGDGRLRINAYPYPPRELATAELLFIPTTTTRGWVAWDEPHRYAVVYPCAGLLAGTDPEGAPPPALRALLGGTRAAILTELAAPRSTTQLVALTGFGLGSVGGHLKVLRDAGLVTRRRSGRLVLYYRTRLGDELVAP</sequence>
<name>A0ABU2MJM0_9ACTN</name>
<dbReference type="SUPFAM" id="SSF46785">
    <property type="entry name" value="Winged helix' DNA-binding domain"/>
    <property type="match status" value="1"/>
</dbReference>
<keyword evidence="2" id="KW-0238">DNA-binding</keyword>
<dbReference type="SMART" id="SM00418">
    <property type="entry name" value="HTH_ARSR"/>
    <property type="match status" value="1"/>
</dbReference>
<keyword evidence="3" id="KW-0804">Transcription</keyword>
<comment type="caution">
    <text evidence="5">The sequence shown here is derived from an EMBL/GenBank/DDBJ whole genome shotgun (WGS) entry which is preliminary data.</text>
</comment>
<dbReference type="InterPro" id="IPR001845">
    <property type="entry name" value="HTH_ArsR_DNA-bd_dom"/>
</dbReference>
<evidence type="ECO:0000313" key="5">
    <source>
        <dbReference type="EMBL" id="MDT0341801.1"/>
    </source>
</evidence>
<proteinExistence type="predicted"/>
<keyword evidence="1" id="KW-0805">Transcription regulation</keyword>
<dbReference type="PRINTS" id="PR00778">
    <property type="entry name" value="HTHARSR"/>
</dbReference>
<feature type="domain" description="HTH arsR-type" evidence="4">
    <location>
        <begin position="246"/>
        <end position="318"/>
    </location>
</feature>
<dbReference type="RefSeq" id="WP_311702946.1">
    <property type="nucleotide sequence ID" value="NZ_JAVREL010000002.1"/>
</dbReference>
<organism evidence="5 6">
    <name type="scientific">Streptomyces litchfieldiae</name>
    <dbReference type="NCBI Taxonomy" id="3075543"/>
    <lineage>
        <taxon>Bacteria</taxon>
        <taxon>Bacillati</taxon>
        <taxon>Actinomycetota</taxon>
        <taxon>Actinomycetes</taxon>
        <taxon>Kitasatosporales</taxon>
        <taxon>Streptomycetaceae</taxon>
        <taxon>Streptomyces</taxon>
    </lineage>
</organism>
<accession>A0ABU2MJM0</accession>
<dbReference type="InterPro" id="IPR011991">
    <property type="entry name" value="ArsR-like_HTH"/>
</dbReference>
<dbReference type="CDD" id="cd00090">
    <property type="entry name" value="HTH_ARSR"/>
    <property type="match status" value="1"/>
</dbReference>
<evidence type="ECO:0000256" key="3">
    <source>
        <dbReference type="ARBA" id="ARBA00023163"/>
    </source>
</evidence>
<dbReference type="Gene3D" id="1.10.10.10">
    <property type="entry name" value="Winged helix-like DNA-binding domain superfamily/Winged helix DNA-binding domain"/>
    <property type="match status" value="1"/>
</dbReference>
<keyword evidence="6" id="KW-1185">Reference proteome</keyword>
<reference evidence="6" key="1">
    <citation type="submission" date="2023-07" db="EMBL/GenBank/DDBJ databases">
        <title>30 novel species of actinomycetes from the DSMZ collection.</title>
        <authorList>
            <person name="Nouioui I."/>
        </authorList>
    </citation>
    <scope>NUCLEOTIDE SEQUENCE [LARGE SCALE GENOMIC DNA]</scope>
    <source>
        <strain evidence="6">DSM 44938</strain>
    </source>
</reference>
<evidence type="ECO:0000313" key="6">
    <source>
        <dbReference type="Proteomes" id="UP001183246"/>
    </source>
</evidence>
<gene>
    <name evidence="5" type="ORF">RM590_03970</name>
</gene>
<evidence type="ECO:0000259" key="4">
    <source>
        <dbReference type="SMART" id="SM00418"/>
    </source>
</evidence>
<dbReference type="InterPro" id="IPR051011">
    <property type="entry name" value="Metal_resp_trans_reg"/>
</dbReference>
<dbReference type="PANTHER" id="PTHR43132:SF6">
    <property type="entry name" value="HTH-TYPE TRANSCRIPTIONAL REPRESSOR CZRA"/>
    <property type="match status" value="1"/>
</dbReference>
<dbReference type="InterPro" id="IPR036390">
    <property type="entry name" value="WH_DNA-bd_sf"/>
</dbReference>
<dbReference type="EMBL" id="JAVREL010000002">
    <property type="protein sequence ID" value="MDT0341801.1"/>
    <property type="molecule type" value="Genomic_DNA"/>
</dbReference>
<dbReference type="PANTHER" id="PTHR43132">
    <property type="entry name" value="ARSENICAL RESISTANCE OPERON REPRESSOR ARSR-RELATED"/>
    <property type="match status" value="1"/>
</dbReference>
<dbReference type="Proteomes" id="UP001183246">
    <property type="component" value="Unassembled WGS sequence"/>
</dbReference>
<evidence type="ECO:0000256" key="1">
    <source>
        <dbReference type="ARBA" id="ARBA00023015"/>
    </source>
</evidence>
<dbReference type="InterPro" id="IPR036388">
    <property type="entry name" value="WH-like_DNA-bd_sf"/>
</dbReference>
<evidence type="ECO:0000256" key="2">
    <source>
        <dbReference type="ARBA" id="ARBA00023125"/>
    </source>
</evidence>